<protein>
    <submittedName>
        <fullName evidence="1">Uncharacterized protein</fullName>
    </submittedName>
</protein>
<proteinExistence type="predicted"/>
<evidence type="ECO:0000313" key="2">
    <source>
        <dbReference type="Proteomes" id="UP001172645"/>
    </source>
</evidence>
<gene>
    <name evidence="1" type="ORF">PY649_20450</name>
</gene>
<organism evidence="1 2">
    <name type="scientific">Rhizobium mayense</name>
    <dbReference type="NCBI Taxonomy" id="1312184"/>
    <lineage>
        <taxon>Bacteria</taxon>
        <taxon>Pseudomonadati</taxon>
        <taxon>Pseudomonadota</taxon>
        <taxon>Alphaproteobacteria</taxon>
        <taxon>Hyphomicrobiales</taxon>
        <taxon>Rhizobiaceae</taxon>
        <taxon>Rhizobium/Agrobacterium group</taxon>
        <taxon>Rhizobium</taxon>
    </lineage>
</organism>
<comment type="caution">
    <text evidence="1">The sequence shown here is derived from an EMBL/GenBank/DDBJ whole genome shotgun (WGS) entry which is preliminary data.</text>
</comment>
<dbReference type="RefSeq" id="WP_285870474.1">
    <property type="nucleotide sequence ID" value="NZ_JARFYM010000017.1"/>
</dbReference>
<dbReference type="Proteomes" id="UP001172645">
    <property type="component" value="Unassembled WGS sequence"/>
</dbReference>
<sequence>MKSAGSIMLQIPGETGDSPIQHFFLVKAERPLAAPPTASRPPYVEAAIVEVIKAFTRLEDSHNSRSERAARFALERAARKLRLAHASDKPFPKKG</sequence>
<dbReference type="EMBL" id="JARFYM010000017">
    <property type="protein sequence ID" value="MDL2401281.1"/>
    <property type="molecule type" value="Genomic_DNA"/>
</dbReference>
<name>A0ABT7JY54_9HYPH</name>
<accession>A0ABT7JY54</accession>
<keyword evidence="2" id="KW-1185">Reference proteome</keyword>
<reference evidence="1" key="1">
    <citation type="submission" date="2023-06" db="EMBL/GenBank/DDBJ databases">
        <title>Phylogenetic Diversity of Rhizobium strains.</title>
        <authorList>
            <person name="Moura F.T."/>
            <person name="Helene L.C.F."/>
            <person name="Hungria M."/>
        </authorList>
    </citation>
    <scope>NUCLEOTIDE SEQUENCE</scope>
    <source>
        <strain evidence="1">CCGE526</strain>
    </source>
</reference>
<evidence type="ECO:0000313" key="1">
    <source>
        <dbReference type="EMBL" id="MDL2401281.1"/>
    </source>
</evidence>